<gene>
    <name evidence="1" type="ORF">PbJCM13498_00720</name>
</gene>
<comment type="caution">
    <text evidence="1">The sequence shown here is derived from an EMBL/GenBank/DDBJ whole genome shotgun (WGS) entry which is preliminary data.</text>
</comment>
<protein>
    <submittedName>
        <fullName evidence="1">Uncharacterized protein</fullName>
    </submittedName>
</protein>
<evidence type="ECO:0000313" key="1">
    <source>
        <dbReference type="EMBL" id="GET31209.1"/>
    </source>
</evidence>
<proteinExistence type="predicted"/>
<dbReference type="OrthoDB" id="9962899at2"/>
<dbReference type="AlphaFoldDB" id="A0A5M4ATE5"/>
<dbReference type="EMBL" id="BLAX01000001">
    <property type="protein sequence ID" value="GET31209.1"/>
    <property type="molecule type" value="Genomic_DNA"/>
</dbReference>
<reference evidence="1 2" key="1">
    <citation type="submission" date="2019-10" db="EMBL/GenBank/DDBJ databases">
        <title>Prolixibacter strains distinguished by the presence of nitrate reductase genes were adept at nitrate-dependent anaerobic corrosion of metallic iron and carbon steel.</title>
        <authorList>
            <person name="Iino T."/>
            <person name="Shono N."/>
            <person name="Ito K."/>
            <person name="Nakamura R."/>
            <person name="Sueoka K."/>
            <person name="Harayama S."/>
            <person name="Ohkuma M."/>
        </authorList>
    </citation>
    <scope>NUCLEOTIDE SEQUENCE [LARGE SCALE GENOMIC DNA]</scope>
    <source>
        <strain evidence="1 2">JCM 13498</strain>
    </source>
</reference>
<accession>A0A5M4ATE5</accession>
<dbReference type="RefSeq" id="WP_025864811.1">
    <property type="nucleotide sequence ID" value="NZ_BLAX01000001.1"/>
</dbReference>
<dbReference type="Proteomes" id="UP000391834">
    <property type="component" value="Unassembled WGS sequence"/>
</dbReference>
<sequence length="133" mass="15381">MKISLHSRLWLIIFAVVFIYHNGIWHAEPVGSGEPEQICYMEHEDTPEIFQIPAPHHHEASNEHGECTQHNHHNWLFTAVNLHFNPQFITLSPEYTNTTYQPRETDYPVAILPVYHEPPGKVSTVRGPPTLRV</sequence>
<name>A0A5M4ATE5_9BACT</name>
<evidence type="ECO:0000313" key="2">
    <source>
        <dbReference type="Proteomes" id="UP000391834"/>
    </source>
</evidence>
<keyword evidence="2" id="KW-1185">Reference proteome</keyword>
<organism evidence="1 2">
    <name type="scientific">Prolixibacter bellariivorans</name>
    <dbReference type="NCBI Taxonomy" id="314319"/>
    <lineage>
        <taxon>Bacteria</taxon>
        <taxon>Pseudomonadati</taxon>
        <taxon>Bacteroidota</taxon>
        <taxon>Bacteroidia</taxon>
        <taxon>Marinilabiliales</taxon>
        <taxon>Prolixibacteraceae</taxon>
        <taxon>Prolixibacter</taxon>
    </lineage>
</organism>